<keyword evidence="4" id="KW-0808">Transferase</keyword>
<dbReference type="PANTHER" id="PTHR30443">
    <property type="entry name" value="INNER MEMBRANE PROTEIN"/>
    <property type="match status" value="1"/>
</dbReference>
<accession>A0A0E9LVN6</accession>
<dbReference type="InterPro" id="IPR058130">
    <property type="entry name" value="PEA_transf_C"/>
</dbReference>
<keyword evidence="7 8" id="KW-0472">Membrane</keyword>
<dbReference type="Gene3D" id="3.40.720.10">
    <property type="entry name" value="Alkaline Phosphatase, subunit A"/>
    <property type="match status" value="1"/>
</dbReference>
<protein>
    <submittedName>
        <fullName evidence="11">Uncharacterized protein</fullName>
    </submittedName>
</protein>
<evidence type="ECO:0000256" key="4">
    <source>
        <dbReference type="ARBA" id="ARBA00022679"/>
    </source>
</evidence>
<evidence type="ECO:0000256" key="7">
    <source>
        <dbReference type="ARBA" id="ARBA00023136"/>
    </source>
</evidence>
<dbReference type="Proteomes" id="UP000032900">
    <property type="component" value="Unassembled WGS sequence"/>
</dbReference>
<dbReference type="InterPro" id="IPR012549">
    <property type="entry name" value="EptA-like_N"/>
</dbReference>
<feature type="transmembrane region" description="Helical" evidence="8">
    <location>
        <begin position="20"/>
        <end position="42"/>
    </location>
</feature>
<dbReference type="InterPro" id="IPR017850">
    <property type="entry name" value="Alkaline_phosphatase_core_sf"/>
</dbReference>
<feature type="transmembrane region" description="Helical" evidence="8">
    <location>
        <begin position="79"/>
        <end position="102"/>
    </location>
</feature>
<gene>
    <name evidence="11" type="ORF">JCM15548_11356</name>
</gene>
<evidence type="ECO:0000259" key="9">
    <source>
        <dbReference type="Pfam" id="PF00884"/>
    </source>
</evidence>
<evidence type="ECO:0000256" key="6">
    <source>
        <dbReference type="ARBA" id="ARBA00022989"/>
    </source>
</evidence>
<dbReference type="Pfam" id="PF08019">
    <property type="entry name" value="EptA_B_N"/>
    <property type="match status" value="1"/>
</dbReference>
<dbReference type="STRING" id="1236989.JCM15548_11356"/>
<name>A0A0E9LVN6_9BACT</name>
<evidence type="ECO:0000256" key="5">
    <source>
        <dbReference type="ARBA" id="ARBA00022692"/>
    </source>
</evidence>
<sequence length="520" mass="59887">MKGTIAIFTKKKMAIFKKHFKAFQFISLSTLIFSLLIITPNYRHYPVAELKDLLYIIAHWGLSACGIFAIFSLISLNKYLYAVTLPLFSIIAVTTAYFVWQIDISLNSALIESILLTNRGEAFSYVDNSLVFLLIGATLLSLFFIIWRFKSIWKQQHLYPLLIAAIIATTLFIATNHTRYNTLTARAPFAFYSAFMDYYKDRQEAHSERIMLGEGSRLKTDSIITVFIIGEALRADHIQMNGYHRTTMPQMEKRGVISLPNIHTPFTHTAASLPYILSRADMEHQERMYAESSFIDIFTHSGFHTSWLANQNPITPFRFFIHESHSVFINKPQLSDYSNTAKYDSDLIEPFINTISQPHPNQLIITHMAGNHWWYNNNLPKEFIHFKPILENKTLSLNNRERMINTYDNVTLSTDHILNELMKGLENKKALLIFLADHGQSFGENGKWLHANDTPPEQNPACFFWFSDTYKAEHPEKVAALIANKDRNIDTAFLFHTIIAGSQISSPHLNNAYNLFYRTD</sequence>
<comment type="subcellular location">
    <subcellularLocation>
        <location evidence="1">Cell inner membrane</location>
        <topology evidence="1">Multi-pass membrane protein</topology>
    </subcellularLocation>
</comment>
<dbReference type="PANTHER" id="PTHR30443:SF2">
    <property type="entry name" value="PHOSPHOETHANOLAMINE TRANSFERASE EPTC"/>
    <property type="match status" value="1"/>
</dbReference>
<evidence type="ECO:0000256" key="1">
    <source>
        <dbReference type="ARBA" id="ARBA00004429"/>
    </source>
</evidence>
<proteinExistence type="predicted"/>
<keyword evidence="6 8" id="KW-1133">Transmembrane helix</keyword>
<evidence type="ECO:0000313" key="11">
    <source>
        <dbReference type="EMBL" id="GAO29191.1"/>
    </source>
</evidence>
<dbReference type="InterPro" id="IPR000917">
    <property type="entry name" value="Sulfatase_N"/>
</dbReference>
<evidence type="ECO:0000313" key="12">
    <source>
        <dbReference type="Proteomes" id="UP000032900"/>
    </source>
</evidence>
<evidence type="ECO:0000256" key="3">
    <source>
        <dbReference type="ARBA" id="ARBA00022519"/>
    </source>
</evidence>
<keyword evidence="5 8" id="KW-0812">Transmembrane</keyword>
<feature type="transmembrane region" description="Helical" evidence="8">
    <location>
        <begin position="54"/>
        <end position="74"/>
    </location>
</feature>
<keyword evidence="12" id="KW-1185">Reference proteome</keyword>
<organism evidence="11 12">
    <name type="scientific">Geofilum rubicundum JCM 15548</name>
    <dbReference type="NCBI Taxonomy" id="1236989"/>
    <lineage>
        <taxon>Bacteria</taxon>
        <taxon>Pseudomonadati</taxon>
        <taxon>Bacteroidota</taxon>
        <taxon>Bacteroidia</taxon>
        <taxon>Marinilabiliales</taxon>
        <taxon>Marinilabiliaceae</taxon>
        <taxon>Geofilum</taxon>
    </lineage>
</organism>
<dbReference type="Pfam" id="PF00884">
    <property type="entry name" value="Sulfatase"/>
    <property type="match status" value="1"/>
</dbReference>
<reference evidence="11 12" key="1">
    <citation type="journal article" date="2015" name="Microbes Environ.">
        <title>Distribution and evolution of nitrogen fixation genes in the phylum bacteroidetes.</title>
        <authorList>
            <person name="Inoue J."/>
            <person name="Oshima K."/>
            <person name="Suda W."/>
            <person name="Sakamoto M."/>
            <person name="Iino T."/>
            <person name="Noda S."/>
            <person name="Hongoh Y."/>
            <person name="Hattori M."/>
            <person name="Ohkuma M."/>
        </authorList>
    </citation>
    <scope>NUCLEOTIDE SEQUENCE [LARGE SCALE GENOMIC DNA]</scope>
    <source>
        <strain evidence="11">JCM 15548</strain>
    </source>
</reference>
<feature type="domain" description="Phosphoethanolamine transferase N-terminal" evidence="10">
    <location>
        <begin position="67"/>
        <end position="174"/>
    </location>
</feature>
<evidence type="ECO:0000256" key="8">
    <source>
        <dbReference type="SAM" id="Phobius"/>
    </source>
</evidence>
<feature type="transmembrane region" description="Helical" evidence="8">
    <location>
        <begin position="122"/>
        <end position="146"/>
    </location>
</feature>
<dbReference type="EMBL" id="BAZW01000007">
    <property type="protein sequence ID" value="GAO29191.1"/>
    <property type="molecule type" value="Genomic_DNA"/>
</dbReference>
<dbReference type="CDD" id="cd16017">
    <property type="entry name" value="LptA"/>
    <property type="match status" value="1"/>
</dbReference>
<dbReference type="AlphaFoldDB" id="A0A0E9LVN6"/>
<keyword evidence="3" id="KW-0997">Cell inner membrane</keyword>
<dbReference type="RefSeq" id="WP_162198178.1">
    <property type="nucleotide sequence ID" value="NZ_BAZW01000007.1"/>
</dbReference>
<keyword evidence="2" id="KW-1003">Cell membrane</keyword>
<feature type="transmembrane region" description="Helical" evidence="8">
    <location>
        <begin position="158"/>
        <end position="175"/>
    </location>
</feature>
<dbReference type="GO" id="GO:0009244">
    <property type="term" value="P:lipopolysaccharide core region biosynthetic process"/>
    <property type="evidence" value="ECO:0007669"/>
    <property type="project" value="TreeGrafter"/>
</dbReference>
<dbReference type="SUPFAM" id="SSF53649">
    <property type="entry name" value="Alkaline phosphatase-like"/>
    <property type="match status" value="1"/>
</dbReference>
<dbReference type="GO" id="GO:0005886">
    <property type="term" value="C:plasma membrane"/>
    <property type="evidence" value="ECO:0007669"/>
    <property type="project" value="UniProtKB-SubCell"/>
</dbReference>
<evidence type="ECO:0000256" key="2">
    <source>
        <dbReference type="ARBA" id="ARBA00022475"/>
    </source>
</evidence>
<evidence type="ECO:0000259" key="10">
    <source>
        <dbReference type="Pfam" id="PF08019"/>
    </source>
</evidence>
<comment type="caution">
    <text evidence="11">The sequence shown here is derived from an EMBL/GenBank/DDBJ whole genome shotgun (WGS) entry which is preliminary data.</text>
</comment>
<dbReference type="InterPro" id="IPR040423">
    <property type="entry name" value="PEA_transferase"/>
</dbReference>
<dbReference type="GO" id="GO:0016776">
    <property type="term" value="F:phosphotransferase activity, phosphate group as acceptor"/>
    <property type="evidence" value="ECO:0007669"/>
    <property type="project" value="TreeGrafter"/>
</dbReference>
<feature type="domain" description="Sulfatase N-terminal" evidence="9">
    <location>
        <begin position="225"/>
        <end position="499"/>
    </location>
</feature>